<dbReference type="Proteomes" id="UP001217838">
    <property type="component" value="Unassembled WGS sequence"/>
</dbReference>
<comment type="caution">
    <text evidence="2">The sequence shown here is derived from an EMBL/GenBank/DDBJ whole genome shotgun (WGS) entry which is preliminary data.</text>
</comment>
<protein>
    <submittedName>
        <fullName evidence="2">Uncharacterized protein</fullName>
    </submittedName>
</protein>
<feature type="compositionally biased region" description="Acidic residues" evidence="1">
    <location>
        <begin position="98"/>
        <end position="108"/>
    </location>
</feature>
<proteinExistence type="predicted"/>
<dbReference type="RefSeq" id="WP_271995694.1">
    <property type="nucleotide sequence ID" value="NZ_JAQNDN010000002.1"/>
</dbReference>
<accession>A0ABT5B0E3</accession>
<dbReference type="EMBL" id="JAQNDN010000002">
    <property type="protein sequence ID" value="MDC0667556.1"/>
    <property type="molecule type" value="Genomic_DNA"/>
</dbReference>
<organism evidence="2 3">
    <name type="scientific">Nannocystis radixulma</name>
    <dbReference type="NCBI Taxonomy" id="2995305"/>
    <lineage>
        <taxon>Bacteria</taxon>
        <taxon>Pseudomonadati</taxon>
        <taxon>Myxococcota</taxon>
        <taxon>Polyangia</taxon>
        <taxon>Nannocystales</taxon>
        <taxon>Nannocystaceae</taxon>
        <taxon>Nannocystis</taxon>
    </lineage>
</organism>
<evidence type="ECO:0000313" key="3">
    <source>
        <dbReference type="Proteomes" id="UP001217838"/>
    </source>
</evidence>
<name>A0ABT5B0E3_9BACT</name>
<evidence type="ECO:0000256" key="1">
    <source>
        <dbReference type="SAM" id="MobiDB-lite"/>
    </source>
</evidence>
<reference evidence="2 3" key="1">
    <citation type="submission" date="2022-11" db="EMBL/GenBank/DDBJ databases">
        <title>Minimal conservation of predation-associated metabolite biosynthetic gene clusters underscores biosynthetic potential of Myxococcota including descriptions for ten novel species: Archangium lansinium sp. nov., Myxococcus landrumus sp. nov., Nannocystis bai.</title>
        <authorList>
            <person name="Ahearne A."/>
            <person name="Stevens C."/>
            <person name="Dowd S."/>
        </authorList>
    </citation>
    <scope>NUCLEOTIDE SEQUENCE [LARGE SCALE GENOMIC DNA]</scope>
    <source>
        <strain evidence="2 3">NCELM</strain>
    </source>
</reference>
<keyword evidence="3" id="KW-1185">Reference proteome</keyword>
<sequence length="108" mass="11524">MIDYAVLCRAIEDWKAGNAPNIPAPSRPVPVAAETVVDSYDAVDEAAEDVVESDVDDAGDVDASDVDAGDVDTGDEEGEVEVAAEQQQDRTIVYQLPDIEEGEEEEQA</sequence>
<feature type="compositionally biased region" description="Acidic residues" evidence="1">
    <location>
        <begin position="49"/>
        <end position="82"/>
    </location>
</feature>
<feature type="region of interest" description="Disordered" evidence="1">
    <location>
        <begin position="49"/>
        <end position="108"/>
    </location>
</feature>
<evidence type="ECO:0000313" key="2">
    <source>
        <dbReference type="EMBL" id="MDC0667556.1"/>
    </source>
</evidence>
<gene>
    <name evidence="2" type="ORF">POL58_07400</name>
</gene>